<dbReference type="STRING" id="1149755.A0A2J6RJG0"/>
<proteinExistence type="inferred from homology"/>
<dbReference type="GO" id="GO:0004074">
    <property type="term" value="F:biliverdin reductase [NAD(P)H] activity"/>
    <property type="evidence" value="ECO:0007669"/>
    <property type="project" value="TreeGrafter"/>
</dbReference>
<dbReference type="SUPFAM" id="SSF51735">
    <property type="entry name" value="NAD(P)-binding Rossmann-fold domains"/>
    <property type="match status" value="1"/>
</dbReference>
<organism evidence="3 4">
    <name type="scientific">Hyaloscypha variabilis (strain UAMH 11265 / GT02V1 / F)</name>
    <name type="common">Meliniomyces variabilis</name>
    <dbReference type="NCBI Taxonomy" id="1149755"/>
    <lineage>
        <taxon>Eukaryota</taxon>
        <taxon>Fungi</taxon>
        <taxon>Dikarya</taxon>
        <taxon>Ascomycota</taxon>
        <taxon>Pezizomycotina</taxon>
        <taxon>Leotiomycetes</taxon>
        <taxon>Helotiales</taxon>
        <taxon>Hyaloscyphaceae</taxon>
        <taxon>Hyaloscypha</taxon>
        <taxon>Hyaloscypha variabilis</taxon>
    </lineage>
</organism>
<sequence length="231" mass="24976">MHILLLGATGRTGTLILQDLLSRNHTITALARNPTSLTPTPGLGIIAGSPLNQSSISQAITSTPTPPDAVIIALASVRASDSPFAKPTSPPRLMADTHIAVLAAMKKHGIKRLITISAFGVGDSNEYVFWPMRMVLNYSAMKVAFEDHNVVEEVVRREAGEWEGEGKGLKWTLVRPCMLKEGDGKEVSVFGEQGRGVGLMPSVSRESVARFVVERCLEKEEFVARTPVICD</sequence>
<dbReference type="EMBL" id="KZ613947">
    <property type="protein sequence ID" value="PMD38663.1"/>
    <property type="molecule type" value="Genomic_DNA"/>
</dbReference>
<reference evidence="3 4" key="1">
    <citation type="submission" date="2016-04" db="EMBL/GenBank/DDBJ databases">
        <title>A degradative enzymes factory behind the ericoid mycorrhizal symbiosis.</title>
        <authorList>
            <consortium name="DOE Joint Genome Institute"/>
            <person name="Martino E."/>
            <person name="Morin E."/>
            <person name="Grelet G."/>
            <person name="Kuo A."/>
            <person name="Kohler A."/>
            <person name="Daghino S."/>
            <person name="Barry K."/>
            <person name="Choi C."/>
            <person name="Cichocki N."/>
            <person name="Clum A."/>
            <person name="Copeland A."/>
            <person name="Hainaut M."/>
            <person name="Haridas S."/>
            <person name="Labutti K."/>
            <person name="Lindquist E."/>
            <person name="Lipzen A."/>
            <person name="Khouja H.-R."/>
            <person name="Murat C."/>
            <person name="Ohm R."/>
            <person name="Olson A."/>
            <person name="Spatafora J."/>
            <person name="Veneault-Fourrey C."/>
            <person name="Henrissat B."/>
            <person name="Grigoriev I."/>
            <person name="Martin F."/>
            <person name="Perotto S."/>
        </authorList>
    </citation>
    <scope>NUCLEOTIDE SEQUENCE [LARGE SCALE GENOMIC DNA]</scope>
    <source>
        <strain evidence="3 4">F</strain>
    </source>
</reference>
<dbReference type="Proteomes" id="UP000235786">
    <property type="component" value="Unassembled WGS sequence"/>
</dbReference>
<dbReference type="OrthoDB" id="419598at2759"/>
<dbReference type="InterPro" id="IPR016040">
    <property type="entry name" value="NAD(P)-bd_dom"/>
</dbReference>
<evidence type="ECO:0000313" key="4">
    <source>
        <dbReference type="Proteomes" id="UP000235786"/>
    </source>
</evidence>
<dbReference type="Pfam" id="PF13460">
    <property type="entry name" value="NAD_binding_10"/>
    <property type="match status" value="1"/>
</dbReference>
<keyword evidence="4" id="KW-1185">Reference proteome</keyword>
<dbReference type="PANTHER" id="PTHR43355:SF2">
    <property type="entry name" value="FLAVIN REDUCTASE (NADPH)"/>
    <property type="match status" value="1"/>
</dbReference>
<dbReference type="PANTHER" id="PTHR43355">
    <property type="entry name" value="FLAVIN REDUCTASE (NADPH)"/>
    <property type="match status" value="1"/>
</dbReference>
<comment type="similarity">
    <text evidence="1">Belongs to the avfA family.</text>
</comment>
<dbReference type="Gene3D" id="3.40.50.720">
    <property type="entry name" value="NAD(P)-binding Rossmann-like Domain"/>
    <property type="match status" value="1"/>
</dbReference>
<protein>
    <submittedName>
        <fullName evidence="3">NAD(P)-binding protein</fullName>
    </submittedName>
</protein>
<evidence type="ECO:0000313" key="3">
    <source>
        <dbReference type="EMBL" id="PMD38663.1"/>
    </source>
</evidence>
<gene>
    <name evidence="3" type="ORF">L207DRAFT_544760</name>
</gene>
<feature type="domain" description="NAD(P)-binding" evidence="2">
    <location>
        <begin position="7"/>
        <end position="214"/>
    </location>
</feature>
<accession>A0A2J6RJG0</accession>
<evidence type="ECO:0000256" key="1">
    <source>
        <dbReference type="ARBA" id="ARBA00038376"/>
    </source>
</evidence>
<dbReference type="InterPro" id="IPR036291">
    <property type="entry name" value="NAD(P)-bd_dom_sf"/>
</dbReference>
<dbReference type="InterPro" id="IPR051606">
    <property type="entry name" value="Polyketide_Oxido-like"/>
</dbReference>
<dbReference type="AlphaFoldDB" id="A0A2J6RJG0"/>
<dbReference type="GO" id="GO:0042602">
    <property type="term" value="F:riboflavin reductase (NADPH) activity"/>
    <property type="evidence" value="ECO:0007669"/>
    <property type="project" value="TreeGrafter"/>
</dbReference>
<evidence type="ECO:0000259" key="2">
    <source>
        <dbReference type="Pfam" id="PF13460"/>
    </source>
</evidence>
<name>A0A2J6RJG0_HYAVF</name>